<evidence type="ECO:0000313" key="2">
    <source>
        <dbReference type="Proteomes" id="UP000011158"/>
    </source>
</evidence>
<sequence length="80" mass="9073">MVLPDNEETKMAIITKIKVNKTIVKLAEVKEGYKVSWCGMYRTFADIDDAINYYSDTVKNFVRADVVMAVATYKAAKESK</sequence>
<reference evidence="1 2" key="1">
    <citation type="journal article" date="2013" name="Arch. Virol.">
        <title>Genomic analysis of bacteriophage PBECO4 infecting Escherichia coli O157:H7.</title>
        <authorList>
            <person name="Kim M.S."/>
            <person name="Hong S.S."/>
            <person name="Park K."/>
            <person name="Myung H."/>
        </authorList>
    </citation>
    <scope>NUCLEOTIDE SEQUENCE [LARGE SCALE GENOMIC DNA]</scope>
</reference>
<dbReference type="RefSeq" id="YP_009150579.1">
    <property type="nucleotide sequence ID" value="NC_027364.1"/>
</dbReference>
<protein>
    <submittedName>
        <fullName evidence="1">Uncharacterized protein</fullName>
    </submittedName>
</protein>
<dbReference type="KEGG" id="vg:24642998"/>
<dbReference type="EMBL" id="KC295538">
    <property type="protein sequence ID" value="AGC34945.1"/>
    <property type="molecule type" value="Genomic_DNA"/>
</dbReference>
<dbReference type="GeneID" id="24642998"/>
<name>L7TPQ9_9CAUD</name>
<proteinExistence type="predicted"/>
<accession>L7TPQ9</accession>
<organism evidence="1 2">
    <name type="scientific">Escherichia phage PBECO4</name>
    <dbReference type="NCBI Taxonomy" id="1273738"/>
    <lineage>
        <taxon>Viruses</taxon>
        <taxon>Duplodnaviria</taxon>
        <taxon>Heunggongvirae</taxon>
        <taxon>Uroviricota</taxon>
        <taxon>Caudoviricetes</taxon>
        <taxon>Asteriusvirus</taxon>
        <taxon>Asteriusvirus PBECO4</taxon>
    </lineage>
</organism>
<keyword evidence="2" id="KW-1185">Reference proteome</keyword>
<dbReference type="Proteomes" id="UP000011158">
    <property type="component" value="Segment"/>
</dbReference>
<evidence type="ECO:0000313" key="1">
    <source>
        <dbReference type="EMBL" id="AGC34945.1"/>
    </source>
</evidence>